<feature type="transmembrane region" description="Helical" evidence="6">
    <location>
        <begin position="103"/>
        <end position="124"/>
    </location>
</feature>
<feature type="transmembrane region" description="Helical" evidence="6">
    <location>
        <begin position="136"/>
        <end position="159"/>
    </location>
</feature>
<evidence type="ECO:0000313" key="9">
    <source>
        <dbReference type="Proteomes" id="UP000094112"/>
    </source>
</evidence>
<keyword evidence="4 6" id="KW-1133">Transmembrane helix</keyword>
<organism evidence="8 9">
    <name type="scientific">Wickerhamomyces anomalus (strain ATCC 58044 / CBS 1984 / NCYC 433 / NRRL Y-366-8)</name>
    <name type="common">Yeast</name>
    <name type="synonym">Hansenula anomala</name>
    <dbReference type="NCBI Taxonomy" id="683960"/>
    <lineage>
        <taxon>Eukaryota</taxon>
        <taxon>Fungi</taxon>
        <taxon>Dikarya</taxon>
        <taxon>Ascomycota</taxon>
        <taxon>Saccharomycotina</taxon>
        <taxon>Saccharomycetes</taxon>
        <taxon>Phaffomycetales</taxon>
        <taxon>Wickerhamomycetaceae</taxon>
        <taxon>Wickerhamomyces</taxon>
    </lineage>
</organism>
<feature type="transmembrane region" description="Helical" evidence="6">
    <location>
        <begin position="282"/>
        <end position="303"/>
    </location>
</feature>
<feature type="non-terminal residue" evidence="8">
    <location>
        <position position="1"/>
    </location>
</feature>
<evidence type="ECO:0000256" key="1">
    <source>
        <dbReference type="ARBA" id="ARBA00004141"/>
    </source>
</evidence>
<feature type="transmembrane region" description="Helical" evidence="6">
    <location>
        <begin position="315"/>
        <end position="336"/>
    </location>
</feature>
<dbReference type="GO" id="GO:0005886">
    <property type="term" value="C:plasma membrane"/>
    <property type="evidence" value="ECO:0007669"/>
    <property type="project" value="TreeGrafter"/>
</dbReference>
<accession>A0A1E3NXG9</accession>
<sequence>ENTTLPASTLVAITFTACFVSMFAMADQTAIPIILPFIVEDLDAHNTIQWAGTGALISSTIFNIIIGRFADFFGRRLMMIISLFIIGIFEVMCVFAWNSTAFYIFRALTGLGNGGTISLAIVIVSDNVAHEQKATFQGLLGLSIGIGSCFGPFLSSAFVSNIRHVHSGWKQYFFLMGCVFILSGFLSILTLSQTKEHKQVQPKKILKSIDFPGLIFSTAVVILILLPLNMGGLNWNWKGLKVILCCVFAFLSFVVLILVEYGNKSSALIPMSSFTNFKVCNFILQTFLISIVYSSMIYHLPIYFTSVHEIDTSHIPIILLAMLIPLALGSAVSGPIISSLNRFKYVIVLGYTLVLMSLVMLCSTPKTPLKIKLPFSIITLIFMGTGFGFIFTPLTTGIQSQVSKKDVSVVLSTKAVMKNFGNSLGIAMSYVIFSNSLITKLEKLELNENSKNFVMKSLGKKMNLSFLFHGESLIELEKIYASSLKNVFIVWIPVTIICLVLSLFLENKGVENIADE</sequence>
<reference evidence="8 9" key="1">
    <citation type="journal article" date="2016" name="Proc. Natl. Acad. Sci. U.S.A.">
        <title>Comparative genomics of biotechnologically important yeasts.</title>
        <authorList>
            <person name="Riley R."/>
            <person name="Haridas S."/>
            <person name="Wolfe K.H."/>
            <person name="Lopes M.R."/>
            <person name="Hittinger C.T."/>
            <person name="Goeker M."/>
            <person name="Salamov A.A."/>
            <person name="Wisecaver J.H."/>
            <person name="Long T.M."/>
            <person name="Calvey C.H."/>
            <person name="Aerts A.L."/>
            <person name="Barry K.W."/>
            <person name="Choi C."/>
            <person name="Clum A."/>
            <person name="Coughlan A.Y."/>
            <person name="Deshpande S."/>
            <person name="Douglass A.P."/>
            <person name="Hanson S.J."/>
            <person name="Klenk H.-P."/>
            <person name="LaButti K.M."/>
            <person name="Lapidus A."/>
            <person name="Lindquist E.A."/>
            <person name="Lipzen A.M."/>
            <person name="Meier-Kolthoff J.P."/>
            <person name="Ohm R.A."/>
            <person name="Otillar R.P."/>
            <person name="Pangilinan J.L."/>
            <person name="Peng Y."/>
            <person name="Rokas A."/>
            <person name="Rosa C.A."/>
            <person name="Scheuner C."/>
            <person name="Sibirny A.A."/>
            <person name="Slot J.C."/>
            <person name="Stielow J.B."/>
            <person name="Sun H."/>
            <person name="Kurtzman C.P."/>
            <person name="Blackwell M."/>
            <person name="Grigoriev I.V."/>
            <person name="Jeffries T.W."/>
        </authorList>
    </citation>
    <scope>NUCLEOTIDE SEQUENCE [LARGE SCALE GENOMIC DNA]</scope>
    <source>
        <strain evidence="9">ATCC 58044 / CBS 1984 / NCYC 433 / NRRL Y-366-8</strain>
    </source>
</reference>
<dbReference type="Pfam" id="PF07690">
    <property type="entry name" value="MFS_1"/>
    <property type="match status" value="1"/>
</dbReference>
<dbReference type="STRING" id="683960.A0A1E3NXG9"/>
<keyword evidence="5 6" id="KW-0472">Membrane</keyword>
<dbReference type="PROSITE" id="PS00216">
    <property type="entry name" value="SUGAR_TRANSPORT_1"/>
    <property type="match status" value="1"/>
</dbReference>
<feature type="transmembrane region" description="Helical" evidence="6">
    <location>
        <begin position="240"/>
        <end position="261"/>
    </location>
</feature>
<feature type="domain" description="Major facilitator superfamily (MFS) profile" evidence="7">
    <location>
        <begin position="13"/>
        <end position="510"/>
    </location>
</feature>
<dbReference type="SUPFAM" id="SSF103473">
    <property type="entry name" value="MFS general substrate transporter"/>
    <property type="match status" value="1"/>
</dbReference>
<dbReference type="InterPro" id="IPR005829">
    <property type="entry name" value="Sugar_transporter_CS"/>
</dbReference>
<comment type="subcellular location">
    <subcellularLocation>
        <location evidence="1">Membrane</location>
        <topology evidence="1">Multi-pass membrane protein</topology>
    </subcellularLocation>
</comment>
<evidence type="ECO:0000256" key="4">
    <source>
        <dbReference type="ARBA" id="ARBA00022989"/>
    </source>
</evidence>
<evidence type="ECO:0000313" key="8">
    <source>
        <dbReference type="EMBL" id="ODQ57856.1"/>
    </source>
</evidence>
<dbReference type="InterPro" id="IPR036259">
    <property type="entry name" value="MFS_trans_sf"/>
</dbReference>
<dbReference type="PANTHER" id="PTHR23501:SF78">
    <property type="entry name" value="MAJOR FACILITATOR SUPERFAMILY (MFS) PROFILE DOMAIN-CONTAINING PROTEIN-RELATED"/>
    <property type="match status" value="1"/>
</dbReference>
<dbReference type="AlphaFoldDB" id="A0A1E3NXG9"/>
<dbReference type="InterPro" id="IPR011701">
    <property type="entry name" value="MFS"/>
</dbReference>
<gene>
    <name evidence="8" type="ORF">WICANDRAFT_18462</name>
</gene>
<feature type="non-terminal residue" evidence="8">
    <location>
        <position position="516"/>
    </location>
</feature>
<dbReference type="Proteomes" id="UP000094112">
    <property type="component" value="Unassembled WGS sequence"/>
</dbReference>
<dbReference type="PANTHER" id="PTHR23501">
    <property type="entry name" value="MAJOR FACILITATOR SUPERFAMILY"/>
    <property type="match status" value="1"/>
</dbReference>
<evidence type="ECO:0000256" key="2">
    <source>
        <dbReference type="ARBA" id="ARBA00008335"/>
    </source>
</evidence>
<evidence type="ECO:0000259" key="7">
    <source>
        <dbReference type="PROSITE" id="PS50850"/>
    </source>
</evidence>
<feature type="transmembrane region" description="Helical" evidence="6">
    <location>
        <begin position="50"/>
        <end position="70"/>
    </location>
</feature>
<dbReference type="RefSeq" id="XP_019037063.1">
    <property type="nucleotide sequence ID" value="XM_019180790.2"/>
</dbReference>
<feature type="transmembrane region" description="Helical" evidence="6">
    <location>
        <begin position="343"/>
        <end position="361"/>
    </location>
</feature>
<evidence type="ECO:0000256" key="5">
    <source>
        <dbReference type="ARBA" id="ARBA00023136"/>
    </source>
</evidence>
<comment type="similarity">
    <text evidence="2">Belongs to the major facilitator superfamily.</text>
</comment>
<keyword evidence="3 6" id="KW-0812">Transmembrane</keyword>
<dbReference type="EMBL" id="KV454212">
    <property type="protein sequence ID" value="ODQ57856.1"/>
    <property type="molecule type" value="Genomic_DNA"/>
</dbReference>
<dbReference type="PROSITE" id="PS50850">
    <property type="entry name" value="MFS"/>
    <property type="match status" value="1"/>
</dbReference>
<protein>
    <recommendedName>
        <fullName evidence="7">Major facilitator superfamily (MFS) profile domain-containing protein</fullName>
    </recommendedName>
</protein>
<feature type="transmembrane region" description="Helical" evidence="6">
    <location>
        <begin position="211"/>
        <end position="228"/>
    </location>
</feature>
<keyword evidence="9" id="KW-1185">Reference proteome</keyword>
<dbReference type="GeneID" id="30198036"/>
<evidence type="ECO:0000256" key="3">
    <source>
        <dbReference type="ARBA" id="ARBA00022692"/>
    </source>
</evidence>
<dbReference type="InterPro" id="IPR020846">
    <property type="entry name" value="MFS_dom"/>
</dbReference>
<feature type="transmembrane region" description="Helical" evidence="6">
    <location>
        <begin position="171"/>
        <end position="191"/>
    </location>
</feature>
<dbReference type="Gene3D" id="1.20.1250.20">
    <property type="entry name" value="MFS general substrate transporter like domains"/>
    <property type="match status" value="1"/>
</dbReference>
<evidence type="ECO:0000256" key="6">
    <source>
        <dbReference type="SAM" id="Phobius"/>
    </source>
</evidence>
<feature type="transmembrane region" description="Helical" evidence="6">
    <location>
        <begin position="373"/>
        <end position="395"/>
    </location>
</feature>
<name>A0A1E3NXG9_WICAA</name>
<dbReference type="GO" id="GO:0022857">
    <property type="term" value="F:transmembrane transporter activity"/>
    <property type="evidence" value="ECO:0007669"/>
    <property type="project" value="InterPro"/>
</dbReference>
<dbReference type="OrthoDB" id="2351791at2759"/>
<feature type="transmembrane region" description="Helical" evidence="6">
    <location>
        <begin position="77"/>
        <end position="97"/>
    </location>
</feature>
<feature type="transmembrane region" description="Helical" evidence="6">
    <location>
        <begin position="487"/>
        <end position="505"/>
    </location>
</feature>
<proteinExistence type="inferred from homology"/>